<feature type="compositionally biased region" description="Gly residues" evidence="1">
    <location>
        <begin position="58"/>
        <end position="67"/>
    </location>
</feature>
<feature type="region of interest" description="Disordered" evidence="1">
    <location>
        <begin position="1"/>
        <end position="128"/>
    </location>
</feature>
<dbReference type="KEGG" id="dtm:BJL86_2227"/>
<keyword evidence="2" id="KW-1133">Transmembrane helix</keyword>
<dbReference type="STRING" id="499555.BJL86_2227"/>
<gene>
    <name evidence="3" type="ORF">BJL86_2227</name>
</gene>
<proteinExistence type="predicted"/>
<feature type="compositionally biased region" description="Gly residues" evidence="1">
    <location>
        <begin position="11"/>
        <end position="29"/>
    </location>
</feature>
<dbReference type="OrthoDB" id="4862502at2"/>
<feature type="transmembrane region" description="Helical" evidence="2">
    <location>
        <begin position="141"/>
        <end position="174"/>
    </location>
</feature>
<evidence type="ECO:0000256" key="1">
    <source>
        <dbReference type="SAM" id="MobiDB-lite"/>
    </source>
</evidence>
<dbReference type="RefSeq" id="WP_156515284.1">
    <property type="nucleotide sequence ID" value="NZ_CP015961.1"/>
</dbReference>
<keyword evidence="2" id="KW-0812">Transmembrane</keyword>
<accession>A0A173LQE8</accession>
<evidence type="ECO:0000313" key="3">
    <source>
        <dbReference type="EMBL" id="ANI92992.1"/>
    </source>
</evidence>
<organism evidence="3 4">
    <name type="scientific">Dietzia timorensis</name>
    <dbReference type="NCBI Taxonomy" id="499555"/>
    <lineage>
        <taxon>Bacteria</taxon>
        <taxon>Bacillati</taxon>
        <taxon>Actinomycetota</taxon>
        <taxon>Actinomycetes</taxon>
        <taxon>Mycobacteriales</taxon>
        <taxon>Dietziaceae</taxon>
        <taxon>Dietzia</taxon>
    </lineage>
</organism>
<keyword evidence="2" id="KW-0472">Membrane</keyword>
<keyword evidence="4" id="KW-1185">Reference proteome</keyword>
<evidence type="ECO:0000256" key="2">
    <source>
        <dbReference type="SAM" id="Phobius"/>
    </source>
</evidence>
<feature type="transmembrane region" description="Helical" evidence="2">
    <location>
        <begin position="277"/>
        <end position="302"/>
    </location>
</feature>
<sequence length="310" mass="31573">MNPYSGDNGSEKGGSGYGDGQGDRPGGNYGDANPYGGAYPPQGAGQEHGPYGQQPGQQGYGQQGYGQQGANYGQQGPQGYGQQPHPGQPGAYGGNQQPYGQGQYEQAPYGHSQYGQQPYGNAPFGHDANAMGPKSPGMVKWGIGLSIVGAVVLVVSIIGGIIAGVGIAGAVSAFDDEQQYGANETASVELSAGDERGVWAVTQGVDSAFVQCSLSPQGDQASVDGVDSDITVTSGSSTYTKIGHINIQQDGTYSISCDSPFIVSEKTGIDEAVGSGIGLAAAIFGGIGGALLLVLGLILWLVGRQKKRQF</sequence>
<name>A0A173LQE8_9ACTN</name>
<dbReference type="AlphaFoldDB" id="A0A173LQE8"/>
<protein>
    <submittedName>
        <fullName evidence="3">Uncharacterized protein</fullName>
    </submittedName>
</protein>
<feature type="compositionally biased region" description="Low complexity" evidence="1">
    <location>
        <begin position="30"/>
        <end position="57"/>
    </location>
</feature>
<dbReference type="Proteomes" id="UP000186104">
    <property type="component" value="Chromosome"/>
</dbReference>
<feature type="compositionally biased region" description="Low complexity" evidence="1">
    <location>
        <begin position="68"/>
        <end position="110"/>
    </location>
</feature>
<reference evidence="3 4" key="1">
    <citation type="submission" date="2016-06" db="EMBL/GenBank/DDBJ databases">
        <title>Complete genome sequence of a saline-alkali tolerant type strain Dietzia timorensis ID05-A0528T.</title>
        <authorList>
            <person name="Wu X."/>
        </authorList>
    </citation>
    <scope>NUCLEOTIDE SEQUENCE [LARGE SCALE GENOMIC DNA]</scope>
    <source>
        <strain evidence="3 4">ID05-A0528</strain>
    </source>
</reference>
<dbReference type="EMBL" id="CP015961">
    <property type="protein sequence ID" value="ANI92992.1"/>
    <property type="molecule type" value="Genomic_DNA"/>
</dbReference>
<evidence type="ECO:0000313" key="4">
    <source>
        <dbReference type="Proteomes" id="UP000186104"/>
    </source>
</evidence>